<gene>
    <name evidence="1" type="ordered locus">SeSA_A0469</name>
</gene>
<dbReference type="AlphaFoldDB" id="A0A0N1QSA3"/>
<dbReference type="HOGENOM" id="CLU_3332606_0_0_6"/>
<proteinExistence type="predicted"/>
<accession>A0A0N1QSA3</accession>
<protein>
    <submittedName>
        <fullName evidence="1">Uncharacterized protein</fullName>
    </submittedName>
</protein>
<name>A0A0N1QSA3_SALSV</name>
<dbReference type="KEGG" id="sew:SeSA_A0469"/>
<organism evidence="1 2">
    <name type="scientific">Salmonella schwarzengrund (strain CVM19633)</name>
    <dbReference type="NCBI Taxonomy" id="439843"/>
    <lineage>
        <taxon>Bacteria</taxon>
        <taxon>Pseudomonadati</taxon>
        <taxon>Pseudomonadota</taxon>
        <taxon>Gammaproteobacteria</taxon>
        <taxon>Enterobacterales</taxon>
        <taxon>Enterobacteriaceae</taxon>
        <taxon>Salmonella</taxon>
    </lineage>
</organism>
<dbReference type="Proteomes" id="UP000001865">
    <property type="component" value="Chromosome"/>
</dbReference>
<evidence type="ECO:0000313" key="2">
    <source>
        <dbReference type="Proteomes" id="UP000001865"/>
    </source>
</evidence>
<reference evidence="1 2" key="1">
    <citation type="journal article" date="2011" name="J. Bacteriol.">
        <title>Comparative genomics of 28 Salmonella enterica isolates: evidence for CRISPR-mediated adaptive sublineage evolution.</title>
        <authorList>
            <person name="Fricke W.F."/>
            <person name="Mammel M.K."/>
            <person name="McDermott P.F."/>
            <person name="Tartera C."/>
            <person name="White D.G."/>
            <person name="Leclerc J.E."/>
            <person name="Ravel J."/>
            <person name="Cebula T.A."/>
        </authorList>
    </citation>
    <scope>NUCLEOTIDE SEQUENCE [LARGE SCALE GENOMIC DNA]</scope>
    <source>
        <strain evidence="1 2">CVM19633</strain>
    </source>
</reference>
<sequence>MIVPHAIEFILDNKKPQHPAMLRLFSVMLTPAYGRMDG</sequence>
<dbReference type="EMBL" id="CP001127">
    <property type="protein sequence ID" value="ACF88748.1"/>
    <property type="molecule type" value="Genomic_DNA"/>
</dbReference>
<evidence type="ECO:0000313" key="1">
    <source>
        <dbReference type="EMBL" id="ACF88748.1"/>
    </source>
</evidence>